<evidence type="ECO:0000313" key="4">
    <source>
        <dbReference type="EMBL" id="SFL31311.1"/>
    </source>
</evidence>
<dbReference type="SUPFAM" id="SSF46689">
    <property type="entry name" value="Homeodomain-like"/>
    <property type="match status" value="1"/>
</dbReference>
<dbReference type="Gene3D" id="1.10.357.10">
    <property type="entry name" value="Tetracycline Repressor, domain 2"/>
    <property type="match status" value="1"/>
</dbReference>
<evidence type="ECO:0000256" key="1">
    <source>
        <dbReference type="ARBA" id="ARBA00023125"/>
    </source>
</evidence>
<dbReference type="PANTHER" id="PTHR30055">
    <property type="entry name" value="HTH-TYPE TRANSCRIPTIONAL REGULATOR RUTR"/>
    <property type="match status" value="1"/>
</dbReference>
<dbReference type="GO" id="GO:0000976">
    <property type="term" value="F:transcription cis-regulatory region binding"/>
    <property type="evidence" value="ECO:0007669"/>
    <property type="project" value="TreeGrafter"/>
</dbReference>
<reference evidence="4 5" key="1">
    <citation type="submission" date="2016-10" db="EMBL/GenBank/DDBJ databases">
        <authorList>
            <person name="de Groot N.N."/>
        </authorList>
    </citation>
    <scope>NUCLEOTIDE SEQUENCE [LARGE SCALE GENOMIC DNA]</scope>
    <source>
        <strain evidence="4 5">DSM 16199</strain>
    </source>
</reference>
<dbReference type="STRING" id="195913.SAMN04488004_113103"/>
<accession>A0A1I4GQ75</accession>
<dbReference type="Gene3D" id="1.10.10.60">
    <property type="entry name" value="Homeodomain-like"/>
    <property type="match status" value="1"/>
</dbReference>
<sequence length="184" mass="19612">MQMGFDAASVSDICTAAGVSKSTLYVYFASKEDLFEALVEERREAMFENLQSSLQGPAPLADRLAAFARTLGAAICSDDVIAAQRIVIAIAERRPDIGTRFYESGAAKGHAVLLAVLEQEVARGTLVIPDLPLAAYQFVELSAAGHWRRRLFAKAATPPTAEVIAATAQSAVAMFLATYAASRS</sequence>
<feature type="domain" description="HTH tetR-type" evidence="3">
    <location>
        <begin position="1"/>
        <end position="46"/>
    </location>
</feature>
<keyword evidence="1 2" id="KW-0238">DNA-binding</keyword>
<dbReference type="Pfam" id="PF00440">
    <property type="entry name" value="TetR_N"/>
    <property type="match status" value="1"/>
</dbReference>
<organism evidence="4 5">
    <name type="scientific">Loktanella salsilacus</name>
    <dbReference type="NCBI Taxonomy" id="195913"/>
    <lineage>
        <taxon>Bacteria</taxon>
        <taxon>Pseudomonadati</taxon>
        <taxon>Pseudomonadota</taxon>
        <taxon>Alphaproteobacteria</taxon>
        <taxon>Rhodobacterales</taxon>
        <taxon>Roseobacteraceae</taxon>
        <taxon>Loktanella</taxon>
    </lineage>
</organism>
<proteinExistence type="predicted"/>
<keyword evidence="5" id="KW-1185">Reference proteome</keyword>
<protein>
    <submittedName>
        <fullName evidence="4">Transcriptional regulator, TetR family</fullName>
    </submittedName>
</protein>
<dbReference type="PANTHER" id="PTHR30055:SF146">
    <property type="entry name" value="HTH-TYPE TRANSCRIPTIONAL DUAL REGULATOR CECR"/>
    <property type="match status" value="1"/>
</dbReference>
<evidence type="ECO:0000256" key="2">
    <source>
        <dbReference type="PROSITE-ProRule" id="PRU00335"/>
    </source>
</evidence>
<dbReference type="GO" id="GO:0003700">
    <property type="term" value="F:DNA-binding transcription factor activity"/>
    <property type="evidence" value="ECO:0007669"/>
    <property type="project" value="TreeGrafter"/>
</dbReference>
<dbReference type="Pfam" id="PF14246">
    <property type="entry name" value="TetR_C_7"/>
    <property type="match status" value="1"/>
</dbReference>
<dbReference type="AlphaFoldDB" id="A0A1I4GQ75"/>
<evidence type="ECO:0000313" key="5">
    <source>
        <dbReference type="Proteomes" id="UP000199550"/>
    </source>
</evidence>
<evidence type="ECO:0000259" key="3">
    <source>
        <dbReference type="PROSITE" id="PS50977"/>
    </source>
</evidence>
<name>A0A1I4GQ75_9RHOB</name>
<dbReference type="InterPro" id="IPR001647">
    <property type="entry name" value="HTH_TetR"/>
</dbReference>
<dbReference type="InterPro" id="IPR039536">
    <property type="entry name" value="TetR_C_Proteobacteria"/>
</dbReference>
<feature type="DNA-binding region" description="H-T-H motif" evidence="2">
    <location>
        <begin position="9"/>
        <end position="28"/>
    </location>
</feature>
<dbReference type="Proteomes" id="UP000199550">
    <property type="component" value="Unassembled WGS sequence"/>
</dbReference>
<dbReference type="PROSITE" id="PS50977">
    <property type="entry name" value="HTH_TETR_2"/>
    <property type="match status" value="1"/>
</dbReference>
<dbReference type="InterPro" id="IPR050109">
    <property type="entry name" value="HTH-type_TetR-like_transc_reg"/>
</dbReference>
<dbReference type="InterPro" id="IPR009057">
    <property type="entry name" value="Homeodomain-like_sf"/>
</dbReference>
<dbReference type="EMBL" id="FOTF01000013">
    <property type="protein sequence ID" value="SFL31311.1"/>
    <property type="molecule type" value="Genomic_DNA"/>
</dbReference>
<gene>
    <name evidence="4" type="ORF">SAMN04488004_113103</name>
</gene>